<protein>
    <submittedName>
        <fullName evidence="1">Uncharacterized protein</fullName>
    </submittedName>
</protein>
<gene>
    <name evidence="1" type="ORF">GALL_496660</name>
</gene>
<dbReference type="EMBL" id="MLJW01005136">
    <property type="protein sequence ID" value="OIQ68738.1"/>
    <property type="molecule type" value="Genomic_DNA"/>
</dbReference>
<reference evidence="1" key="1">
    <citation type="submission" date="2016-10" db="EMBL/GenBank/DDBJ databases">
        <title>Sequence of Gallionella enrichment culture.</title>
        <authorList>
            <person name="Poehlein A."/>
            <person name="Muehling M."/>
            <person name="Daniel R."/>
        </authorList>
    </citation>
    <scope>NUCLEOTIDE SEQUENCE</scope>
</reference>
<sequence length="80" mass="7975">MVSLRGLSPVPKFALLVAVARTATEGARYVVGAGARFSTAAPDAAWAGKTGTAGMTCACAAPPVPKPAQAAMMALESTVR</sequence>
<accession>A0A1J5PC00</accession>
<comment type="caution">
    <text evidence="1">The sequence shown here is derived from an EMBL/GenBank/DDBJ whole genome shotgun (WGS) entry which is preliminary data.</text>
</comment>
<proteinExistence type="predicted"/>
<dbReference type="AlphaFoldDB" id="A0A1J5PC00"/>
<name>A0A1J5PC00_9ZZZZ</name>
<evidence type="ECO:0000313" key="1">
    <source>
        <dbReference type="EMBL" id="OIQ68738.1"/>
    </source>
</evidence>
<organism evidence="1">
    <name type="scientific">mine drainage metagenome</name>
    <dbReference type="NCBI Taxonomy" id="410659"/>
    <lineage>
        <taxon>unclassified sequences</taxon>
        <taxon>metagenomes</taxon>
        <taxon>ecological metagenomes</taxon>
    </lineage>
</organism>